<accession>A0A7J6WRS7</accession>
<reference evidence="1 2" key="1">
    <citation type="submission" date="2020-06" db="EMBL/GenBank/DDBJ databases">
        <title>Transcriptomic and genomic resources for Thalictrum thalictroides and T. hernandezii: Facilitating candidate gene discovery in an emerging model plant lineage.</title>
        <authorList>
            <person name="Arias T."/>
            <person name="Riano-Pachon D.M."/>
            <person name="Di Stilio V.S."/>
        </authorList>
    </citation>
    <scope>NUCLEOTIDE SEQUENCE [LARGE SCALE GENOMIC DNA]</scope>
    <source>
        <strain evidence="2">cv. WT478/WT964</strain>
        <tissue evidence="1">Leaves</tissue>
    </source>
</reference>
<dbReference type="AlphaFoldDB" id="A0A7J6WRS7"/>
<organism evidence="1 2">
    <name type="scientific">Thalictrum thalictroides</name>
    <name type="common">Rue-anemone</name>
    <name type="synonym">Anemone thalictroides</name>
    <dbReference type="NCBI Taxonomy" id="46969"/>
    <lineage>
        <taxon>Eukaryota</taxon>
        <taxon>Viridiplantae</taxon>
        <taxon>Streptophyta</taxon>
        <taxon>Embryophyta</taxon>
        <taxon>Tracheophyta</taxon>
        <taxon>Spermatophyta</taxon>
        <taxon>Magnoliopsida</taxon>
        <taxon>Ranunculales</taxon>
        <taxon>Ranunculaceae</taxon>
        <taxon>Thalictroideae</taxon>
        <taxon>Thalictrum</taxon>
    </lineage>
</organism>
<dbReference type="EMBL" id="JABWDY010011149">
    <property type="protein sequence ID" value="KAF5200089.1"/>
    <property type="molecule type" value="Genomic_DNA"/>
</dbReference>
<dbReference type="Proteomes" id="UP000554482">
    <property type="component" value="Unassembled WGS sequence"/>
</dbReference>
<protein>
    <submittedName>
        <fullName evidence="1">Uncharacterized protein</fullName>
    </submittedName>
</protein>
<proteinExistence type="predicted"/>
<sequence>MEWKLIQATMSTIPPYWQQNGVETLGRHFRQTSPLLEDIEQSFLTRISEIVHCTKRALWWCYV</sequence>
<gene>
    <name evidence="1" type="ORF">FRX31_010321</name>
</gene>
<comment type="caution">
    <text evidence="1">The sequence shown here is derived from an EMBL/GenBank/DDBJ whole genome shotgun (WGS) entry which is preliminary data.</text>
</comment>
<keyword evidence="2" id="KW-1185">Reference proteome</keyword>
<name>A0A7J6WRS7_THATH</name>
<evidence type="ECO:0000313" key="2">
    <source>
        <dbReference type="Proteomes" id="UP000554482"/>
    </source>
</evidence>
<evidence type="ECO:0000313" key="1">
    <source>
        <dbReference type="EMBL" id="KAF5200089.1"/>
    </source>
</evidence>